<dbReference type="InterPro" id="IPR003018">
    <property type="entry name" value="GAF"/>
</dbReference>
<evidence type="ECO:0000313" key="3">
    <source>
        <dbReference type="Proteomes" id="UP001501637"/>
    </source>
</evidence>
<dbReference type="RefSeq" id="WP_344518645.1">
    <property type="nucleotide sequence ID" value="NZ_BAAAUG010000012.1"/>
</dbReference>
<evidence type="ECO:0000259" key="1">
    <source>
        <dbReference type="SMART" id="SM01012"/>
    </source>
</evidence>
<proteinExistence type="predicted"/>
<reference evidence="3" key="1">
    <citation type="journal article" date="2019" name="Int. J. Syst. Evol. Microbiol.">
        <title>The Global Catalogue of Microorganisms (GCM) 10K type strain sequencing project: providing services to taxonomists for standard genome sequencing and annotation.</title>
        <authorList>
            <consortium name="The Broad Institute Genomics Platform"/>
            <consortium name="The Broad Institute Genome Sequencing Center for Infectious Disease"/>
            <person name="Wu L."/>
            <person name="Ma J."/>
        </authorList>
    </citation>
    <scope>NUCLEOTIDE SEQUENCE [LARGE SCALE GENOMIC DNA]</scope>
    <source>
        <strain evidence="3">JCM 9092</strain>
    </source>
</reference>
<dbReference type="Pfam" id="PF01590">
    <property type="entry name" value="GAF"/>
    <property type="match status" value="1"/>
</dbReference>
<dbReference type="SUPFAM" id="SSF55781">
    <property type="entry name" value="GAF domain-like"/>
    <property type="match status" value="1"/>
</dbReference>
<protein>
    <recommendedName>
        <fullName evidence="1">ANTAR domain-containing protein</fullName>
    </recommendedName>
</protein>
<evidence type="ECO:0000313" key="2">
    <source>
        <dbReference type="EMBL" id="GAA3084235.1"/>
    </source>
</evidence>
<comment type="caution">
    <text evidence="2">The sequence shown here is derived from an EMBL/GenBank/DDBJ whole genome shotgun (WGS) entry which is preliminary data.</text>
</comment>
<organism evidence="2 3">
    <name type="scientific">Streptomyces rectiviolaceus</name>
    <dbReference type="NCBI Taxonomy" id="332591"/>
    <lineage>
        <taxon>Bacteria</taxon>
        <taxon>Bacillati</taxon>
        <taxon>Actinomycetota</taxon>
        <taxon>Actinomycetes</taxon>
        <taxon>Kitasatosporales</taxon>
        <taxon>Streptomycetaceae</taxon>
        <taxon>Streptomyces</taxon>
    </lineage>
</organism>
<dbReference type="Gene3D" id="3.30.450.40">
    <property type="match status" value="1"/>
</dbReference>
<dbReference type="InterPro" id="IPR029016">
    <property type="entry name" value="GAF-like_dom_sf"/>
</dbReference>
<dbReference type="InterPro" id="IPR005561">
    <property type="entry name" value="ANTAR"/>
</dbReference>
<dbReference type="Proteomes" id="UP001501637">
    <property type="component" value="Unassembled WGS sequence"/>
</dbReference>
<gene>
    <name evidence="2" type="ORF">GCM10010449_05070</name>
</gene>
<name>A0ABP6M961_9ACTN</name>
<keyword evidence="3" id="KW-1185">Reference proteome</keyword>
<feature type="domain" description="ANTAR" evidence="1">
    <location>
        <begin position="216"/>
        <end position="289"/>
    </location>
</feature>
<dbReference type="EMBL" id="BAAAUG010000012">
    <property type="protein sequence ID" value="GAA3084235.1"/>
    <property type="molecule type" value="Genomic_DNA"/>
</dbReference>
<dbReference type="SMART" id="SM01012">
    <property type="entry name" value="ANTAR"/>
    <property type="match status" value="1"/>
</dbReference>
<sequence>MSAMEGSSLPVGGQADAAWQRAIRANQRAARETASAERHERLYAESGRELHAAMARRHRAVADRHLTTARLQESYARRVTEWAAGRDRSRPAQARGESRPLFMASVAEACGTRSAALTLVAADLSQLAVAASDRPSRGAQDLEYVLTEGPARDAVRERRAVYASGAALERRWPGYGSGLAALGLRSVAALPLKVSSDCIGALTVFDSSSALARSGKFRGVAAALAEGVLIGPDSDPGLYGGADLRAVVHQAAGVLSEQSGSPVADALALIKARAYTLGVPLDTVARRVISGELKLR</sequence>
<accession>A0ABP6M961</accession>